<feature type="transmembrane region" description="Helical" evidence="2">
    <location>
        <begin position="27"/>
        <end position="52"/>
    </location>
</feature>
<accession>A0ABR7F4D3</accession>
<feature type="transmembrane region" description="Helical" evidence="2">
    <location>
        <begin position="87"/>
        <end position="108"/>
    </location>
</feature>
<feature type="transmembrane region" description="Helical" evidence="2">
    <location>
        <begin position="196"/>
        <end position="218"/>
    </location>
</feature>
<protein>
    <submittedName>
        <fullName evidence="3">Uncharacterized protein</fullName>
    </submittedName>
</protein>
<keyword evidence="4" id="KW-1185">Reference proteome</keyword>
<dbReference type="EMBL" id="JACOOZ010000004">
    <property type="protein sequence ID" value="MBC5667605.1"/>
    <property type="molecule type" value="Genomic_DNA"/>
</dbReference>
<evidence type="ECO:0000313" key="4">
    <source>
        <dbReference type="Proteomes" id="UP000597877"/>
    </source>
</evidence>
<organism evidence="3 4">
    <name type="scientific">Eubacterium segne</name>
    <dbReference type="NCBI Taxonomy" id="2763045"/>
    <lineage>
        <taxon>Bacteria</taxon>
        <taxon>Bacillati</taxon>
        <taxon>Bacillota</taxon>
        <taxon>Clostridia</taxon>
        <taxon>Eubacteriales</taxon>
        <taxon>Eubacteriaceae</taxon>
        <taxon>Eubacterium</taxon>
    </lineage>
</organism>
<feature type="transmembrane region" description="Helical" evidence="2">
    <location>
        <begin position="224"/>
        <end position="246"/>
    </location>
</feature>
<feature type="transmembrane region" description="Helical" evidence="2">
    <location>
        <begin position="167"/>
        <end position="189"/>
    </location>
</feature>
<proteinExistence type="predicted"/>
<reference evidence="3 4" key="1">
    <citation type="submission" date="2020-08" db="EMBL/GenBank/DDBJ databases">
        <title>Genome public.</title>
        <authorList>
            <person name="Liu C."/>
            <person name="Sun Q."/>
        </authorList>
    </citation>
    <scope>NUCLEOTIDE SEQUENCE [LARGE SCALE GENOMIC DNA]</scope>
    <source>
        <strain evidence="3 4">BX4</strain>
    </source>
</reference>
<evidence type="ECO:0000256" key="1">
    <source>
        <dbReference type="SAM" id="MobiDB-lite"/>
    </source>
</evidence>
<name>A0ABR7F4D3_9FIRM</name>
<feature type="transmembrane region" description="Helical" evidence="2">
    <location>
        <begin position="120"/>
        <end position="141"/>
    </location>
</feature>
<evidence type="ECO:0000256" key="2">
    <source>
        <dbReference type="SAM" id="Phobius"/>
    </source>
</evidence>
<keyword evidence="2" id="KW-0812">Transmembrane</keyword>
<comment type="caution">
    <text evidence="3">The sequence shown here is derived from an EMBL/GenBank/DDBJ whole genome shotgun (WGS) entry which is preliminary data.</text>
</comment>
<gene>
    <name evidence="3" type="ORF">H8S00_06380</name>
</gene>
<dbReference type="Proteomes" id="UP000597877">
    <property type="component" value="Unassembled WGS sequence"/>
</dbReference>
<sequence length="370" mass="40148">MVQKVKGLISRTGESIKGFSSDPINNLGFLIPMAICLTSIVTGIVTYIMFIVNGGYSSQVGSIKENGLDGISEGFTSGTTGMMVPGIVGKILLALVVAELIVMLINYFKNRGKGMRIAMIVDLVVMGVVIALSTVVFWIAVGKLVFSEEQLYQALGKFEGVTINLRAILIAYVAVTLVSVICFIVFTLITAECRWMVGYTALSLVFANIVMPLFFLILQNIIPLVSGAVALVVIGALIFFGIKIVASSGGEGGSSPSSSDSSSGGGSWSSSHNEKKVNTGNLSERGEKKRANKELVIEETCAYVPYFNRTLGFKLWKVHGMMHDYIASDNGIITREICSLEWFEKGKFHIYESESGREIKSSEIPWMKQN</sequence>
<evidence type="ECO:0000313" key="3">
    <source>
        <dbReference type="EMBL" id="MBC5667605.1"/>
    </source>
</evidence>
<feature type="region of interest" description="Disordered" evidence="1">
    <location>
        <begin position="250"/>
        <end position="286"/>
    </location>
</feature>
<dbReference type="RefSeq" id="WP_118589423.1">
    <property type="nucleotide sequence ID" value="NZ_JACOOZ010000004.1"/>
</dbReference>
<keyword evidence="2" id="KW-0472">Membrane</keyword>
<keyword evidence="2" id="KW-1133">Transmembrane helix</keyword>